<evidence type="ECO:0000313" key="8">
    <source>
        <dbReference type="EMBL" id="KFB08497.1"/>
    </source>
</evidence>
<dbReference type="GO" id="GO:0005737">
    <property type="term" value="C:cytoplasm"/>
    <property type="evidence" value="ECO:0007669"/>
    <property type="project" value="UniProtKB-SubCell"/>
</dbReference>
<evidence type="ECO:0000313" key="9">
    <source>
        <dbReference type="Proteomes" id="UP000053675"/>
    </source>
</evidence>
<dbReference type="PANTHER" id="PTHR23133:SF2">
    <property type="entry name" value="IMIDAZOLEGLYCEROL-PHOSPHATE DEHYDRATASE"/>
    <property type="match status" value="1"/>
</dbReference>
<sequence>MASNPAREASVSRKTNETSIEVKVALDGTGKAEIATGVGFFDHMLDQLSRHSLIDMTVKADGDLHIDDHHTVEDCGIALGRALAQALGDRRGIMRYASLDLAMDECLTRAAVDVSGRPFLVFDADFPTEKIGTFDTQLVREFFQALAQHAGITLHITNLYGANSHHIAETCFKAVARVLRAAMEPDPRQPDAVPSTKGTLNS</sequence>
<comment type="subcellular location">
    <subcellularLocation>
        <location evidence="6 7">Cytoplasm</location>
    </subcellularLocation>
</comment>
<dbReference type="InterPro" id="IPR038494">
    <property type="entry name" value="IGPD_sf"/>
</dbReference>
<reference evidence="8 9" key="1">
    <citation type="submission" date="2014-05" db="EMBL/GenBank/DDBJ databases">
        <title>Draft Genome Sequence of Nitratireductor basaltis Strain UMTGB225, A Marine Bacterium Isolated from Green Barrel Tunicate.</title>
        <authorList>
            <person name="Gan H.Y."/>
        </authorList>
    </citation>
    <scope>NUCLEOTIDE SEQUENCE [LARGE SCALE GENOMIC DNA]</scope>
    <source>
        <strain evidence="8 9">UMTGB225</strain>
    </source>
</reference>
<accession>A0A084U6B1</accession>
<dbReference type="Pfam" id="PF00475">
    <property type="entry name" value="IGPD"/>
    <property type="match status" value="1"/>
</dbReference>
<dbReference type="FunFam" id="3.30.230.40:FF:000003">
    <property type="entry name" value="Imidazoleglycerol-phosphate dehydratase HisB"/>
    <property type="match status" value="1"/>
</dbReference>
<evidence type="ECO:0000256" key="5">
    <source>
        <dbReference type="ARBA" id="ARBA00023239"/>
    </source>
</evidence>
<dbReference type="PROSITE" id="PS00954">
    <property type="entry name" value="IGP_DEHYDRATASE_1"/>
    <property type="match status" value="1"/>
</dbReference>
<dbReference type="InterPro" id="IPR000807">
    <property type="entry name" value="ImidazoleglycerolP_deHydtase"/>
</dbReference>
<keyword evidence="5 6" id="KW-0456">Lyase</keyword>
<evidence type="ECO:0000256" key="2">
    <source>
        <dbReference type="ARBA" id="ARBA00016664"/>
    </source>
</evidence>
<proteinExistence type="inferred from homology"/>
<keyword evidence="9" id="KW-1185">Reference proteome</keyword>
<dbReference type="GO" id="GO:0004424">
    <property type="term" value="F:imidazoleglycerol-phosphate dehydratase activity"/>
    <property type="evidence" value="ECO:0007669"/>
    <property type="project" value="UniProtKB-UniRule"/>
</dbReference>
<evidence type="ECO:0000256" key="3">
    <source>
        <dbReference type="ARBA" id="ARBA00022605"/>
    </source>
</evidence>
<dbReference type="RefSeq" id="WP_036485314.1">
    <property type="nucleotide sequence ID" value="NZ_JMQM01000002.1"/>
</dbReference>
<gene>
    <name evidence="6 8" type="primary">hisB</name>
    <name evidence="8" type="ORF">EL18_02748</name>
</gene>
<dbReference type="NCBIfam" id="NF002109">
    <property type="entry name" value="PRK00951.1-5"/>
    <property type="match status" value="1"/>
</dbReference>
<dbReference type="Proteomes" id="UP000053675">
    <property type="component" value="Unassembled WGS sequence"/>
</dbReference>
<dbReference type="UniPathway" id="UPA00031">
    <property type="reaction ID" value="UER00011"/>
</dbReference>
<comment type="similarity">
    <text evidence="6 7">Belongs to the imidazoleglycerol-phosphate dehydratase family.</text>
</comment>
<dbReference type="NCBIfam" id="NF002114">
    <property type="entry name" value="PRK00951.2-4"/>
    <property type="match status" value="1"/>
</dbReference>
<dbReference type="HAMAP" id="MF_00076">
    <property type="entry name" value="HisB"/>
    <property type="match status" value="1"/>
</dbReference>
<dbReference type="FunFam" id="3.30.230.40:FF:000001">
    <property type="entry name" value="Imidazoleglycerol-phosphate dehydratase HisB"/>
    <property type="match status" value="1"/>
</dbReference>
<organism evidence="8 9">
    <name type="scientific">Nitratireductor basaltis</name>
    <dbReference type="NCBI Taxonomy" id="472175"/>
    <lineage>
        <taxon>Bacteria</taxon>
        <taxon>Pseudomonadati</taxon>
        <taxon>Pseudomonadota</taxon>
        <taxon>Alphaproteobacteria</taxon>
        <taxon>Hyphomicrobiales</taxon>
        <taxon>Phyllobacteriaceae</taxon>
        <taxon>Nitratireductor</taxon>
    </lineage>
</organism>
<name>A0A084U6B1_9HYPH</name>
<dbReference type="CDD" id="cd07914">
    <property type="entry name" value="IGPD"/>
    <property type="match status" value="1"/>
</dbReference>
<dbReference type="InterPro" id="IPR020568">
    <property type="entry name" value="Ribosomal_Su5_D2-typ_SF"/>
</dbReference>
<dbReference type="eggNOG" id="COG0131">
    <property type="taxonomic scope" value="Bacteria"/>
</dbReference>
<dbReference type="AlphaFoldDB" id="A0A084U6B1"/>
<dbReference type="GO" id="GO:0000105">
    <property type="term" value="P:L-histidine biosynthetic process"/>
    <property type="evidence" value="ECO:0007669"/>
    <property type="project" value="UniProtKB-UniRule"/>
</dbReference>
<protein>
    <recommendedName>
        <fullName evidence="2 6">Imidazoleglycerol-phosphate dehydratase</fullName>
        <shortName evidence="6">IGPD</shortName>
        <ecNumber evidence="6 7">4.2.1.19</ecNumber>
    </recommendedName>
</protein>
<evidence type="ECO:0000256" key="4">
    <source>
        <dbReference type="ARBA" id="ARBA00023102"/>
    </source>
</evidence>
<keyword evidence="6" id="KW-0963">Cytoplasm</keyword>
<keyword evidence="4 6" id="KW-0368">Histidine biosynthesis</keyword>
<comment type="caution">
    <text evidence="8">The sequence shown here is derived from an EMBL/GenBank/DDBJ whole genome shotgun (WGS) entry which is preliminary data.</text>
</comment>
<evidence type="ECO:0000256" key="7">
    <source>
        <dbReference type="RuleBase" id="RU000599"/>
    </source>
</evidence>
<dbReference type="InterPro" id="IPR020565">
    <property type="entry name" value="ImidazoleglycerP_deHydtase_CS"/>
</dbReference>
<dbReference type="Gene3D" id="3.30.230.40">
    <property type="entry name" value="Imidazole glycerol phosphate dehydratase, domain 1"/>
    <property type="match status" value="2"/>
</dbReference>
<dbReference type="EC" id="4.2.1.19" evidence="6 7"/>
<dbReference type="EMBL" id="JMQM01000002">
    <property type="protein sequence ID" value="KFB08497.1"/>
    <property type="molecule type" value="Genomic_DNA"/>
</dbReference>
<evidence type="ECO:0000256" key="6">
    <source>
        <dbReference type="HAMAP-Rule" id="MF_00076"/>
    </source>
</evidence>
<dbReference type="STRING" id="472175.EL18_02748"/>
<dbReference type="PATRIC" id="fig|472175.3.peg.2741"/>
<dbReference type="PROSITE" id="PS00955">
    <property type="entry name" value="IGP_DEHYDRATASE_2"/>
    <property type="match status" value="1"/>
</dbReference>
<dbReference type="NCBIfam" id="NF002111">
    <property type="entry name" value="PRK00951.2-1"/>
    <property type="match status" value="1"/>
</dbReference>
<keyword evidence="3 6" id="KW-0028">Amino-acid biosynthesis</keyword>
<comment type="pathway">
    <text evidence="1 6 7">Amino-acid biosynthesis; L-histidine biosynthesis; L-histidine from 5-phospho-alpha-D-ribose 1-diphosphate: step 6/9.</text>
</comment>
<dbReference type="OrthoDB" id="9813612at2"/>
<dbReference type="SUPFAM" id="SSF54211">
    <property type="entry name" value="Ribosomal protein S5 domain 2-like"/>
    <property type="match status" value="2"/>
</dbReference>
<comment type="catalytic activity">
    <reaction evidence="6 7">
        <text>D-erythro-1-(imidazol-4-yl)glycerol 3-phosphate = 3-(imidazol-4-yl)-2-oxopropyl phosphate + H2O</text>
        <dbReference type="Rhea" id="RHEA:11040"/>
        <dbReference type="ChEBI" id="CHEBI:15377"/>
        <dbReference type="ChEBI" id="CHEBI:57766"/>
        <dbReference type="ChEBI" id="CHEBI:58278"/>
        <dbReference type="EC" id="4.2.1.19"/>
    </reaction>
</comment>
<dbReference type="PANTHER" id="PTHR23133">
    <property type="entry name" value="IMIDAZOLEGLYCEROL-PHOSPHATE DEHYDRATASE HIS7"/>
    <property type="match status" value="1"/>
</dbReference>
<evidence type="ECO:0000256" key="1">
    <source>
        <dbReference type="ARBA" id="ARBA00005047"/>
    </source>
</evidence>